<sequence>MSEPTRSLADELRRFDDERLTELLLARPDLSAPVPRGIGPLAARAAGAASVQRALGALTRPELSVLEALAVLEDPTCPADVAAAVGATPAEIAGVLDRLRTLALVWGQSELRAVRTVREVLRTPAGLAPEADDDPSPAEAARRLREAPPELEPLFERLAWGPAKVDAAEGSAAARVLGEAGVLVRRGDLHLIPRPVHLALRGGRVCPAITITRPLPEGEAIRERIPGTRDAQSVEAAFEAVRLVGTVRAWDDDPPAVLRRGGIPQRDLRRLAQQADAPLDTYTTVIQTAWCAGLLGHDGESWQPTADWDAFRTRGLEQRWAELALTWARCRHLAVASAPADPQHGQARAALSSASARDGLRTRRLSILRALRPATGIHATEASLAASLGWAFPLVAPTLLAEEVHAALVEGTALGVVLDGALTTLGTALVDALEEDVESADGHLADVLRALAPPPVDELLLDADLTATIPGRPSERLLALLPWTDVVSRGGAMTLRFTAATIRRAMGAGLDGDDLLALLRDASRTPVPQTLEYLLRDEARRHGQIRIGRAAAYLTADEDVLTLFQGTPHAEALHLQRLAPTVAITASDPGFVLQMVRRSGLSAIAVGPDGLTARDERDHSLHGGPVEPELETVEGPELRLPAAEAVSRIRQADAGDGEDLSVTDRLLEAIAHGQELRLGIVDGRGGIIARDAVPLSLEGGRLRARDARGAEEFTVLVHRVTLG</sequence>
<dbReference type="RefSeq" id="WP_087104200.1">
    <property type="nucleotide sequence ID" value="NZ_FWFG01000068.1"/>
</dbReference>
<dbReference type="GO" id="GO:0003677">
    <property type="term" value="F:DNA binding"/>
    <property type="evidence" value="ECO:0007669"/>
    <property type="project" value="UniProtKB-KW"/>
</dbReference>
<dbReference type="EMBL" id="FWFG01000068">
    <property type="protein sequence ID" value="SLM92235.1"/>
    <property type="molecule type" value="Genomic_DNA"/>
</dbReference>
<reference evidence="2 3" key="1">
    <citation type="submission" date="2017-02" db="EMBL/GenBank/DDBJ databases">
        <authorList>
            <person name="Peterson S.W."/>
        </authorList>
    </citation>
    <scope>NUCLEOTIDE SEQUENCE [LARGE SCALE GENOMIC DNA]</scope>
    <source>
        <strain evidence="2 3">CIP104813</strain>
    </source>
</reference>
<feature type="domain" description="Helicase XPB/Ssl2 N-terminal" evidence="1">
    <location>
        <begin position="459"/>
        <end position="579"/>
    </location>
</feature>
<evidence type="ECO:0000259" key="1">
    <source>
        <dbReference type="Pfam" id="PF13625"/>
    </source>
</evidence>
<name>A0A1X6X194_9MICO</name>
<keyword evidence="3" id="KW-1185">Reference proteome</keyword>
<dbReference type="InterPro" id="IPR032830">
    <property type="entry name" value="XPB/Ssl2_N"/>
</dbReference>
<proteinExistence type="predicted"/>
<dbReference type="OrthoDB" id="3415124at2"/>
<dbReference type="Proteomes" id="UP000195981">
    <property type="component" value="Unassembled WGS sequence"/>
</dbReference>
<protein>
    <submittedName>
        <fullName evidence="2">Probable DNA-binding protein</fullName>
    </submittedName>
</protein>
<dbReference type="Pfam" id="PF13625">
    <property type="entry name" value="Helicase_C_3"/>
    <property type="match status" value="1"/>
</dbReference>
<dbReference type="AlphaFoldDB" id="A0A1X6X194"/>
<accession>A0A1X6X194</accession>
<organism evidence="2 3">
    <name type="scientific">Brachybacterium nesterenkovii</name>
    <dbReference type="NCBI Taxonomy" id="47847"/>
    <lineage>
        <taxon>Bacteria</taxon>
        <taxon>Bacillati</taxon>
        <taxon>Actinomycetota</taxon>
        <taxon>Actinomycetes</taxon>
        <taxon>Micrococcales</taxon>
        <taxon>Dermabacteraceae</taxon>
        <taxon>Brachybacterium</taxon>
    </lineage>
</organism>
<evidence type="ECO:0000313" key="3">
    <source>
        <dbReference type="Proteomes" id="UP000195981"/>
    </source>
</evidence>
<gene>
    <name evidence="2" type="ORF">FM110_07735</name>
</gene>
<evidence type="ECO:0000313" key="2">
    <source>
        <dbReference type="EMBL" id="SLM92235.1"/>
    </source>
</evidence>
<keyword evidence="2" id="KW-0238">DNA-binding</keyword>